<name>A0A8J8NEU8_HALGN</name>
<reference evidence="1" key="1">
    <citation type="submission" date="2019-06" db="EMBL/GenBank/DDBJ databases">
        <authorList>
            <person name="Zheng W."/>
        </authorList>
    </citation>
    <scope>NUCLEOTIDE SEQUENCE</scope>
    <source>
        <strain evidence="1">QDHG01</strain>
    </source>
</reference>
<organism evidence="1 2">
    <name type="scientific">Halteria grandinella</name>
    <dbReference type="NCBI Taxonomy" id="5974"/>
    <lineage>
        <taxon>Eukaryota</taxon>
        <taxon>Sar</taxon>
        <taxon>Alveolata</taxon>
        <taxon>Ciliophora</taxon>
        <taxon>Intramacronucleata</taxon>
        <taxon>Spirotrichea</taxon>
        <taxon>Stichotrichia</taxon>
        <taxon>Sporadotrichida</taxon>
        <taxon>Halteriidae</taxon>
        <taxon>Halteria</taxon>
    </lineage>
</organism>
<dbReference type="EMBL" id="RRYP01017776">
    <property type="protein sequence ID" value="TNV73957.1"/>
    <property type="molecule type" value="Genomic_DNA"/>
</dbReference>
<accession>A0A8J8NEU8</accession>
<dbReference type="AlphaFoldDB" id="A0A8J8NEU8"/>
<sequence>MALVFYENLGVSPSAIRWAKTSQFYSSQYTISFSSNGSQIITWSWYYGRIIVLSSLTGDVQAALSLQIPSGYIIPAAIKLTSDSKSTAYAVFYQ</sequence>
<protein>
    <submittedName>
        <fullName evidence="1">Uncharacterized protein</fullName>
    </submittedName>
</protein>
<dbReference type="Proteomes" id="UP000785679">
    <property type="component" value="Unassembled WGS sequence"/>
</dbReference>
<proteinExistence type="predicted"/>
<evidence type="ECO:0000313" key="2">
    <source>
        <dbReference type="Proteomes" id="UP000785679"/>
    </source>
</evidence>
<gene>
    <name evidence="1" type="ORF">FGO68_gene16747</name>
</gene>
<evidence type="ECO:0000313" key="1">
    <source>
        <dbReference type="EMBL" id="TNV73957.1"/>
    </source>
</evidence>
<comment type="caution">
    <text evidence="1">The sequence shown here is derived from an EMBL/GenBank/DDBJ whole genome shotgun (WGS) entry which is preliminary data.</text>
</comment>
<keyword evidence="2" id="KW-1185">Reference proteome</keyword>